<dbReference type="Gene3D" id="3.30.360.10">
    <property type="entry name" value="Dihydrodipicolinate Reductase, domain 2"/>
    <property type="match status" value="1"/>
</dbReference>
<dbReference type="InterPro" id="IPR055170">
    <property type="entry name" value="GFO_IDH_MocA-like_dom"/>
</dbReference>
<dbReference type="Pfam" id="PF22725">
    <property type="entry name" value="GFO_IDH_MocA_C3"/>
    <property type="match status" value="1"/>
</dbReference>
<dbReference type="InterPro" id="IPR036291">
    <property type="entry name" value="NAD(P)-bd_dom_sf"/>
</dbReference>
<evidence type="ECO:0000259" key="4">
    <source>
        <dbReference type="Pfam" id="PF01408"/>
    </source>
</evidence>
<dbReference type="Pfam" id="PF01408">
    <property type="entry name" value="GFO_IDH_MocA"/>
    <property type="match status" value="1"/>
</dbReference>
<dbReference type="InterPro" id="IPR050984">
    <property type="entry name" value="Gfo/Idh/MocA_domain"/>
</dbReference>
<gene>
    <name evidence="6" type="ORF">EDD26_1102</name>
</gene>
<proteinExistence type="inferred from homology"/>
<dbReference type="GO" id="GO:0016491">
    <property type="term" value="F:oxidoreductase activity"/>
    <property type="evidence" value="ECO:0007669"/>
    <property type="project" value="UniProtKB-KW"/>
</dbReference>
<dbReference type="EMBL" id="RKHJ01000001">
    <property type="protein sequence ID" value="ROR65733.1"/>
    <property type="molecule type" value="Genomic_DNA"/>
</dbReference>
<keyword evidence="3" id="KW-0520">NAD</keyword>
<evidence type="ECO:0000256" key="2">
    <source>
        <dbReference type="ARBA" id="ARBA00023002"/>
    </source>
</evidence>
<comment type="caution">
    <text evidence="6">The sequence shown here is derived from an EMBL/GenBank/DDBJ whole genome shotgun (WGS) entry which is preliminary data.</text>
</comment>
<dbReference type="PANTHER" id="PTHR22604:SF105">
    <property type="entry name" value="TRANS-1,2-DIHYDROBENZENE-1,2-DIOL DEHYDROGENASE"/>
    <property type="match status" value="1"/>
</dbReference>
<dbReference type="Proteomes" id="UP000275456">
    <property type="component" value="Unassembled WGS sequence"/>
</dbReference>
<dbReference type="AlphaFoldDB" id="A0A3N2ARR7"/>
<keyword evidence="2" id="KW-0560">Oxidoreductase</keyword>
<dbReference type="RefSeq" id="WP_123696789.1">
    <property type="nucleotide sequence ID" value="NZ_RKHJ01000001.1"/>
</dbReference>
<evidence type="ECO:0000313" key="7">
    <source>
        <dbReference type="Proteomes" id="UP000275456"/>
    </source>
</evidence>
<feature type="domain" description="Gfo/Idh/MocA-like oxidoreductase N-terminal" evidence="4">
    <location>
        <begin position="28"/>
        <end position="122"/>
    </location>
</feature>
<keyword evidence="7" id="KW-1185">Reference proteome</keyword>
<evidence type="ECO:0000313" key="6">
    <source>
        <dbReference type="EMBL" id="ROR65733.1"/>
    </source>
</evidence>
<protein>
    <submittedName>
        <fullName evidence="6">Putative dehydrogenase</fullName>
    </submittedName>
</protein>
<evidence type="ECO:0000259" key="5">
    <source>
        <dbReference type="Pfam" id="PF22725"/>
    </source>
</evidence>
<dbReference type="OrthoDB" id="9815825at2"/>
<sequence>MTTSSPGWGILAPGGIAGAFARDLAVGGHRLVAVGSRDQGRAEAFATTHGATTAHGSYEALVADPDVDVIYVASPHGLHREHALLAIEAGKHVLVEKAFTTTGDEAQEVVDAARAKGVFVMEAMWTRFLPTMVAVRERIAAGDLGELVSVTADHSQMLDLSPGSRMIEPALGGGALLDLGVYCVSLAHAFLGPVTQVRAAGAVDQAGVDHRGSAILTHEGGRQSTVTFSMETLGSNRASIAGTEGVIELDPAFYVWTGFTRRHASGDKETFVPETDGRGMQFQAVEVERCVAAGQLESPLMPLDETVAIMRVMDEITAQMRASA</sequence>
<organism evidence="6 7">
    <name type="scientific">Agrococcus jenensis</name>
    <dbReference type="NCBI Taxonomy" id="46353"/>
    <lineage>
        <taxon>Bacteria</taxon>
        <taxon>Bacillati</taxon>
        <taxon>Actinomycetota</taxon>
        <taxon>Actinomycetes</taxon>
        <taxon>Micrococcales</taxon>
        <taxon>Microbacteriaceae</taxon>
        <taxon>Agrococcus</taxon>
    </lineage>
</organism>
<dbReference type="PANTHER" id="PTHR22604">
    <property type="entry name" value="OXIDOREDUCTASES"/>
    <property type="match status" value="1"/>
</dbReference>
<name>A0A3N2ARR7_9MICO</name>
<dbReference type="InterPro" id="IPR000683">
    <property type="entry name" value="Gfo/Idh/MocA-like_OxRdtase_N"/>
</dbReference>
<dbReference type="GO" id="GO:0000166">
    <property type="term" value="F:nucleotide binding"/>
    <property type="evidence" value="ECO:0007669"/>
    <property type="project" value="InterPro"/>
</dbReference>
<feature type="domain" description="GFO/IDH/MocA-like oxidoreductase" evidence="5">
    <location>
        <begin position="133"/>
        <end position="248"/>
    </location>
</feature>
<dbReference type="Gene3D" id="3.40.50.720">
    <property type="entry name" value="NAD(P)-binding Rossmann-like Domain"/>
    <property type="match status" value="1"/>
</dbReference>
<dbReference type="SUPFAM" id="SSF51735">
    <property type="entry name" value="NAD(P)-binding Rossmann-fold domains"/>
    <property type="match status" value="1"/>
</dbReference>
<reference evidence="6 7" key="1">
    <citation type="submission" date="2018-11" db="EMBL/GenBank/DDBJ databases">
        <title>Sequencing the genomes of 1000 actinobacteria strains.</title>
        <authorList>
            <person name="Klenk H.-P."/>
        </authorList>
    </citation>
    <scope>NUCLEOTIDE SEQUENCE [LARGE SCALE GENOMIC DNA]</scope>
    <source>
        <strain evidence="6 7">DSM 9580</strain>
    </source>
</reference>
<evidence type="ECO:0000256" key="3">
    <source>
        <dbReference type="ARBA" id="ARBA00023027"/>
    </source>
</evidence>
<comment type="similarity">
    <text evidence="1">Belongs to the Gfo/Idh/MocA family.</text>
</comment>
<evidence type="ECO:0000256" key="1">
    <source>
        <dbReference type="ARBA" id="ARBA00010928"/>
    </source>
</evidence>
<dbReference type="SUPFAM" id="SSF55347">
    <property type="entry name" value="Glyceraldehyde-3-phosphate dehydrogenase-like, C-terminal domain"/>
    <property type="match status" value="1"/>
</dbReference>
<accession>A0A3N2ARR7</accession>